<reference evidence="1 2" key="1">
    <citation type="submission" date="2024-04" db="EMBL/GenBank/DDBJ databases">
        <title>Luteolibacter sp. isolated from soil.</title>
        <authorList>
            <person name="An J."/>
        </authorList>
    </citation>
    <scope>NUCLEOTIDE SEQUENCE [LARGE SCALE GENOMIC DNA]</scope>
    <source>
        <strain evidence="1 2">Y139</strain>
    </source>
</reference>
<gene>
    <name evidence="1" type="ORF">WKV53_14950</name>
</gene>
<protein>
    <recommendedName>
        <fullName evidence="3">TNase-like domain-containing protein</fullName>
    </recommendedName>
</protein>
<dbReference type="RefSeq" id="WP_341405568.1">
    <property type="nucleotide sequence ID" value="NZ_JBBUKT010000005.1"/>
</dbReference>
<dbReference type="Proteomes" id="UP001371305">
    <property type="component" value="Unassembled WGS sequence"/>
</dbReference>
<evidence type="ECO:0008006" key="3">
    <source>
        <dbReference type="Google" id="ProtNLM"/>
    </source>
</evidence>
<accession>A0ABU9AXF5</accession>
<sequence>MHRLFQVVVLGFAVFVAGPVRAFSEIPPEDYLFFSVKSFRIVLIEVDSVKVDLAGNKNGIEVHNVTVAGKRIETIRGNDTGLQFSNQSPELRVSKYEEARRSFSEGQVEMLLIKKPHLGSQCKKGHRYLVIFEGNDPIYFEVSKDDDGWRKKMLENEKRWNEQK</sequence>
<name>A0ABU9AXF5_9BACT</name>
<dbReference type="EMBL" id="JBBUKT010000005">
    <property type="protein sequence ID" value="MEK7951811.1"/>
    <property type="molecule type" value="Genomic_DNA"/>
</dbReference>
<keyword evidence="2" id="KW-1185">Reference proteome</keyword>
<proteinExistence type="predicted"/>
<evidence type="ECO:0000313" key="2">
    <source>
        <dbReference type="Proteomes" id="UP001371305"/>
    </source>
</evidence>
<comment type="caution">
    <text evidence="1">The sequence shown here is derived from an EMBL/GenBank/DDBJ whole genome shotgun (WGS) entry which is preliminary data.</text>
</comment>
<organism evidence="1 2">
    <name type="scientific">Luteolibacter soli</name>
    <dbReference type="NCBI Taxonomy" id="3135280"/>
    <lineage>
        <taxon>Bacteria</taxon>
        <taxon>Pseudomonadati</taxon>
        <taxon>Verrucomicrobiota</taxon>
        <taxon>Verrucomicrobiia</taxon>
        <taxon>Verrucomicrobiales</taxon>
        <taxon>Verrucomicrobiaceae</taxon>
        <taxon>Luteolibacter</taxon>
    </lineage>
</organism>
<evidence type="ECO:0000313" key="1">
    <source>
        <dbReference type="EMBL" id="MEK7951811.1"/>
    </source>
</evidence>